<dbReference type="InterPro" id="IPR016454">
    <property type="entry name" value="Cysteine_dSase"/>
</dbReference>
<dbReference type="GO" id="GO:0031071">
    <property type="term" value="F:cysteine desulfurase activity"/>
    <property type="evidence" value="ECO:0007669"/>
    <property type="project" value="UniProtKB-EC"/>
</dbReference>
<dbReference type="PANTHER" id="PTHR11601">
    <property type="entry name" value="CYSTEINE DESULFURYLASE FAMILY MEMBER"/>
    <property type="match status" value="1"/>
</dbReference>
<evidence type="ECO:0000256" key="4">
    <source>
        <dbReference type="ARBA" id="ARBA00022723"/>
    </source>
</evidence>
<dbReference type="AlphaFoldDB" id="A0A0G1Y0D8"/>
<evidence type="ECO:0000256" key="2">
    <source>
        <dbReference type="ARBA" id="ARBA00006490"/>
    </source>
</evidence>
<dbReference type="PIRSF" id="PIRSF005572">
    <property type="entry name" value="NifS"/>
    <property type="match status" value="1"/>
</dbReference>
<keyword evidence="3" id="KW-0808">Transferase</keyword>
<keyword evidence="4" id="KW-0479">Metal-binding</keyword>
<dbReference type="Pfam" id="PF00266">
    <property type="entry name" value="Aminotran_5"/>
    <property type="match status" value="1"/>
</dbReference>
<dbReference type="Gene3D" id="1.10.260.50">
    <property type="match status" value="1"/>
</dbReference>
<evidence type="ECO:0000256" key="1">
    <source>
        <dbReference type="ARBA" id="ARBA00001933"/>
    </source>
</evidence>
<dbReference type="SUPFAM" id="SSF53383">
    <property type="entry name" value="PLP-dependent transferases"/>
    <property type="match status" value="1"/>
</dbReference>
<dbReference type="InterPro" id="IPR000192">
    <property type="entry name" value="Aminotrans_V_dom"/>
</dbReference>
<reference evidence="11 12" key="1">
    <citation type="journal article" date="2015" name="Nature">
        <title>rRNA introns, odd ribosomes, and small enigmatic genomes across a large radiation of phyla.</title>
        <authorList>
            <person name="Brown C.T."/>
            <person name="Hug L.A."/>
            <person name="Thomas B.C."/>
            <person name="Sharon I."/>
            <person name="Castelle C.J."/>
            <person name="Singh A."/>
            <person name="Wilkins M.J."/>
            <person name="Williams K.H."/>
            <person name="Banfield J.F."/>
        </authorList>
    </citation>
    <scope>NUCLEOTIDE SEQUENCE [LARGE SCALE GENOMIC DNA]</scope>
</reference>
<dbReference type="Gene3D" id="3.40.640.10">
    <property type="entry name" value="Type I PLP-dependent aspartate aminotransferase-like (Major domain)"/>
    <property type="match status" value="1"/>
</dbReference>
<proteinExistence type="inferred from homology"/>
<dbReference type="PANTHER" id="PTHR11601:SF34">
    <property type="entry name" value="CYSTEINE DESULFURASE"/>
    <property type="match status" value="1"/>
</dbReference>
<dbReference type="EMBL" id="LCRM01000018">
    <property type="protein sequence ID" value="KKW36666.1"/>
    <property type="molecule type" value="Genomic_DNA"/>
</dbReference>
<dbReference type="InterPro" id="IPR015421">
    <property type="entry name" value="PyrdxlP-dep_Trfase_major"/>
</dbReference>
<keyword evidence="6" id="KW-0408">Iron</keyword>
<keyword evidence="5" id="KW-0663">Pyridoxal phosphate</keyword>
<evidence type="ECO:0000259" key="10">
    <source>
        <dbReference type="Pfam" id="PF00266"/>
    </source>
</evidence>
<gene>
    <name evidence="11" type="ORF">UY81_C0018G0005</name>
</gene>
<dbReference type="Proteomes" id="UP000034290">
    <property type="component" value="Unassembled WGS sequence"/>
</dbReference>
<keyword evidence="7" id="KW-0411">Iron-sulfur</keyword>
<protein>
    <submittedName>
        <fullName evidence="11">Cysteine desulfurase</fullName>
    </submittedName>
</protein>
<dbReference type="Gene3D" id="3.90.1150.10">
    <property type="entry name" value="Aspartate Aminotransferase, domain 1"/>
    <property type="match status" value="1"/>
</dbReference>
<sequence length="409" mass="44799">MREIYLDHAATTPLDPRVLEVMLPYLGNVYGNPSSFHTKGKEAGDAILEAREVVANILGCRSDEIIFTSGGTESDNLAILGYARANASQGKHLVTTVFEHPAVLETIRHLEKKEGFEATYVPVDADGLVDPEAVLSAVREDTILVSVMMANNEIGTVQPIEEIGSLLRKWKMSRLLRDPATGGRKSTPIFHTDACQAAGALPLQIESLHVDMMTLNGPKIYGPKGVGVLYRKRGIKLQPLQFGGAQESGQRVGTENVAGIVGFARALEIAQEEMKKENERQTQLRDELISRVLKTIPKTRLNGHPTKRLPNNVNISFMDLEGEALLLYLDAEGIYASTGSACTSASLDPSHVILALGVPFEVAHGSMRFSLGRSTTYEDIDRVMDVLPSLVEKLRAISPVRVDEKYWKN</sequence>
<accession>A0A0G1Y0D8</accession>
<feature type="domain" description="Aminotransferase class V" evidence="10">
    <location>
        <begin position="4"/>
        <end position="383"/>
    </location>
</feature>
<comment type="cofactor">
    <cofactor evidence="1">
        <name>pyridoxal 5'-phosphate</name>
        <dbReference type="ChEBI" id="CHEBI:597326"/>
    </cofactor>
</comment>
<evidence type="ECO:0000256" key="7">
    <source>
        <dbReference type="ARBA" id="ARBA00023014"/>
    </source>
</evidence>
<evidence type="ECO:0000256" key="8">
    <source>
        <dbReference type="ARBA" id="ARBA00050776"/>
    </source>
</evidence>
<comment type="caution">
    <text evidence="11">The sequence shown here is derived from an EMBL/GenBank/DDBJ whole genome shotgun (WGS) entry which is preliminary data.</text>
</comment>
<evidence type="ECO:0000256" key="3">
    <source>
        <dbReference type="ARBA" id="ARBA00022679"/>
    </source>
</evidence>
<keyword evidence="9" id="KW-0175">Coiled coil</keyword>
<dbReference type="GO" id="GO:0046872">
    <property type="term" value="F:metal ion binding"/>
    <property type="evidence" value="ECO:0007669"/>
    <property type="project" value="UniProtKB-KW"/>
</dbReference>
<dbReference type="InterPro" id="IPR015422">
    <property type="entry name" value="PyrdxlP-dep_Trfase_small"/>
</dbReference>
<evidence type="ECO:0000313" key="12">
    <source>
        <dbReference type="Proteomes" id="UP000034290"/>
    </source>
</evidence>
<evidence type="ECO:0000313" key="11">
    <source>
        <dbReference type="EMBL" id="KKW36666.1"/>
    </source>
</evidence>
<evidence type="ECO:0000256" key="6">
    <source>
        <dbReference type="ARBA" id="ARBA00023004"/>
    </source>
</evidence>
<organism evidence="11 12">
    <name type="scientific">Candidatus Giovannonibacteria bacterium GW2011_GWA2_53_7</name>
    <dbReference type="NCBI Taxonomy" id="1618650"/>
    <lineage>
        <taxon>Bacteria</taxon>
        <taxon>Candidatus Giovannoniibacteriota</taxon>
    </lineage>
</organism>
<evidence type="ECO:0000256" key="5">
    <source>
        <dbReference type="ARBA" id="ARBA00022898"/>
    </source>
</evidence>
<comment type="catalytic activity">
    <reaction evidence="8">
        <text>(sulfur carrier)-H + L-cysteine = (sulfur carrier)-SH + L-alanine</text>
        <dbReference type="Rhea" id="RHEA:43892"/>
        <dbReference type="Rhea" id="RHEA-COMP:14737"/>
        <dbReference type="Rhea" id="RHEA-COMP:14739"/>
        <dbReference type="ChEBI" id="CHEBI:29917"/>
        <dbReference type="ChEBI" id="CHEBI:35235"/>
        <dbReference type="ChEBI" id="CHEBI:57972"/>
        <dbReference type="ChEBI" id="CHEBI:64428"/>
        <dbReference type="EC" id="2.8.1.7"/>
    </reaction>
</comment>
<dbReference type="InterPro" id="IPR015424">
    <property type="entry name" value="PyrdxlP-dep_Trfase"/>
</dbReference>
<dbReference type="GO" id="GO:0051536">
    <property type="term" value="F:iron-sulfur cluster binding"/>
    <property type="evidence" value="ECO:0007669"/>
    <property type="project" value="UniProtKB-KW"/>
</dbReference>
<comment type="similarity">
    <text evidence="2">Belongs to the class-V pyridoxal-phosphate-dependent aminotransferase family. NifS/IscS subfamily.</text>
</comment>
<feature type="coiled-coil region" evidence="9">
    <location>
        <begin position="260"/>
        <end position="291"/>
    </location>
</feature>
<evidence type="ECO:0000256" key="9">
    <source>
        <dbReference type="SAM" id="Coils"/>
    </source>
</evidence>
<name>A0A0G1Y0D8_9BACT</name>
<dbReference type="PATRIC" id="fig|1618650.3.peg.236"/>